<feature type="transmembrane region" description="Helical" evidence="1">
    <location>
        <begin position="98"/>
        <end position="120"/>
    </location>
</feature>
<sequence>MRSIGMSMKNNRNRLRGVCIMAALMAGEVNAVGLPTINAPGGSASNDPFALIVNLFKWGLTIISFLLVALMFITVVKNGWQKYHQLGEENSKVTWRDLASNLVAGALLICLGVAMANYAVGVFGASAIS</sequence>
<proteinExistence type="predicted"/>
<protein>
    <submittedName>
        <fullName evidence="2">DUF2976 domain-containing protein</fullName>
    </submittedName>
</protein>
<geneLocation type="plasmid" evidence="3">
    <name>paeme6</name>
</geneLocation>
<organism evidence="2 3">
    <name type="scientific">Aeromonas media</name>
    <dbReference type="NCBI Taxonomy" id="651"/>
    <lineage>
        <taxon>Bacteria</taxon>
        <taxon>Pseudomonadati</taxon>
        <taxon>Pseudomonadota</taxon>
        <taxon>Gammaproteobacteria</taxon>
        <taxon>Aeromonadales</taxon>
        <taxon>Aeromonadaceae</taxon>
        <taxon>Aeromonas</taxon>
    </lineage>
</organism>
<keyword evidence="1" id="KW-1133">Transmembrane helix</keyword>
<reference evidence="2 3" key="1">
    <citation type="submission" date="2019-03" db="EMBL/GenBank/DDBJ databases">
        <title>Novel transposon Tn6433 accelerates the dissemination of tet(E) in Aeromonas from aerobic biofilm under oxytetracycline stress.</title>
        <authorList>
            <person name="Shi Y."/>
            <person name="Tian Z."/>
            <person name="Zhang Y."/>
            <person name="Zhang H."/>
            <person name="Yang M."/>
        </authorList>
    </citation>
    <scope>NUCLEOTIDE SEQUENCE [LARGE SCALE GENOMIC DNA]</scope>
    <source>
        <strain evidence="2 3">R50-22</strain>
        <plasmid evidence="3">paeme6</plasmid>
    </source>
</reference>
<accession>A0ABX6NYR3</accession>
<name>A0ABX6NYR3_AERME</name>
<dbReference type="InterPro" id="IPR021356">
    <property type="entry name" value="Integr_conj_element_PFL4702"/>
</dbReference>
<evidence type="ECO:0000313" key="3">
    <source>
        <dbReference type="Proteomes" id="UP000502657"/>
    </source>
</evidence>
<evidence type="ECO:0000256" key="1">
    <source>
        <dbReference type="SAM" id="Phobius"/>
    </source>
</evidence>
<keyword evidence="1" id="KW-0472">Membrane</keyword>
<dbReference type="Proteomes" id="UP000502657">
    <property type="component" value="Plasmid pAeme6"/>
</dbReference>
<feature type="transmembrane region" description="Helical" evidence="1">
    <location>
        <begin position="55"/>
        <end position="77"/>
    </location>
</feature>
<keyword evidence="3" id="KW-1185">Reference proteome</keyword>
<evidence type="ECO:0000313" key="2">
    <source>
        <dbReference type="EMBL" id="QJT41522.1"/>
    </source>
</evidence>
<dbReference type="EMBL" id="CP038450">
    <property type="protein sequence ID" value="QJT41522.1"/>
    <property type="molecule type" value="Genomic_DNA"/>
</dbReference>
<keyword evidence="1" id="KW-0812">Transmembrane</keyword>
<keyword evidence="2" id="KW-0614">Plasmid</keyword>
<dbReference type="Pfam" id="PF11190">
    <property type="entry name" value="DUF2976"/>
    <property type="match status" value="1"/>
</dbReference>
<gene>
    <name evidence="2" type="ORF">E4188_23830</name>
</gene>